<evidence type="ECO:0000256" key="9">
    <source>
        <dbReference type="ARBA" id="ARBA00023136"/>
    </source>
</evidence>
<keyword evidence="9 11" id="KW-0472">Membrane</keyword>
<sequence>MLGENQLGEGTGLALSSLVIVYVGVSLTIPLWVPIVKRLTGDCGIFWAFSTLTYYAYLAWLIFAAMLVFLLMNWPSLGLAWLLILIVRSVQFARLCSRSPRALAAPPKGTAVCAGMAPCPHVYSLARLEAGGAACESVLGGSALAPRPEHRGISEDGEALGRVLLVGNGPSIRSRGMGRIIDSFDTVVRFNSFVTTGLEEHTGSRTSLWCHMMQWYHVTAVGVTAKGGGPLPTCYAWNHVVLAPLFFVPSYLIPMAPPTNAMTWSLSTYWRAHRWLGLRLYQVPTTGFVMLIRLLEMVQTVHLVGFDGFGTGKELHYYTEQRMQLQVNAAGALLHDWTKEQAGIKRLIDEGRVVLL</sequence>
<dbReference type="InterPro" id="IPR038578">
    <property type="entry name" value="GT29-like_sf"/>
</dbReference>
<comment type="similarity">
    <text evidence="2">Belongs to the glycosyltransferase 29 family.</text>
</comment>
<keyword evidence="7 11" id="KW-1133">Transmembrane helix</keyword>
<comment type="subcellular location">
    <subcellularLocation>
        <location evidence="1">Golgi apparatus membrane</location>
        <topology evidence="1">Single-pass type II membrane protein</topology>
    </subcellularLocation>
</comment>
<feature type="transmembrane region" description="Helical" evidence="11">
    <location>
        <begin position="12"/>
        <end position="33"/>
    </location>
</feature>
<gene>
    <name evidence="12" type="ORF">HERI1096_LOCUS39429</name>
</gene>
<keyword evidence="8" id="KW-0333">Golgi apparatus</keyword>
<accession>A0A7S3FJD3</accession>
<evidence type="ECO:0000256" key="2">
    <source>
        <dbReference type="ARBA" id="ARBA00006003"/>
    </source>
</evidence>
<dbReference type="Pfam" id="PF00777">
    <property type="entry name" value="Glyco_transf_29"/>
    <property type="match status" value="2"/>
</dbReference>
<dbReference type="GO" id="GO:0008373">
    <property type="term" value="F:sialyltransferase activity"/>
    <property type="evidence" value="ECO:0007669"/>
    <property type="project" value="InterPro"/>
</dbReference>
<dbReference type="AlphaFoldDB" id="A0A7S3FJD3"/>
<dbReference type="InterPro" id="IPR051142">
    <property type="entry name" value="Glycosyltransferase_29"/>
</dbReference>
<organism evidence="12">
    <name type="scientific">Haptolina ericina</name>
    <dbReference type="NCBI Taxonomy" id="156174"/>
    <lineage>
        <taxon>Eukaryota</taxon>
        <taxon>Haptista</taxon>
        <taxon>Haptophyta</taxon>
        <taxon>Prymnesiophyceae</taxon>
        <taxon>Prymnesiales</taxon>
        <taxon>Prymnesiaceae</taxon>
        <taxon>Haptolina</taxon>
    </lineage>
</organism>
<keyword evidence="10" id="KW-0325">Glycoprotein</keyword>
<dbReference type="GO" id="GO:0000139">
    <property type="term" value="C:Golgi membrane"/>
    <property type="evidence" value="ECO:0007669"/>
    <property type="project" value="UniProtKB-SubCell"/>
</dbReference>
<dbReference type="InterPro" id="IPR001675">
    <property type="entry name" value="Glyco_trans_29"/>
</dbReference>
<keyword evidence="3" id="KW-0328">Glycosyltransferase</keyword>
<evidence type="ECO:0000256" key="7">
    <source>
        <dbReference type="ARBA" id="ARBA00022989"/>
    </source>
</evidence>
<name>A0A7S3FJD3_9EUKA</name>
<evidence type="ECO:0000313" key="12">
    <source>
        <dbReference type="EMBL" id="CAE0152344.1"/>
    </source>
</evidence>
<evidence type="ECO:0000256" key="11">
    <source>
        <dbReference type="SAM" id="Phobius"/>
    </source>
</evidence>
<feature type="transmembrane region" description="Helical" evidence="11">
    <location>
        <begin position="45"/>
        <end position="72"/>
    </location>
</feature>
<evidence type="ECO:0000256" key="5">
    <source>
        <dbReference type="ARBA" id="ARBA00022692"/>
    </source>
</evidence>
<evidence type="ECO:0000256" key="6">
    <source>
        <dbReference type="ARBA" id="ARBA00022968"/>
    </source>
</evidence>
<dbReference type="Gene3D" id="3.90.1480.20">
    <property type="entry name" value="Glycosyl transferase family 29"/>
    <property type="match status" value="1"/>
</dbReference>
<evidence type="ECO:0000256" key="10">
    <source>
        <dbReference type="ARBA" id="ARBA00023180"/>
    </source>
</evidence>
<keyword evidence="4" id="KW-0808">Transferase</keyword>
<keyword evidence="6" id="KW-0735">Signal-anchor</keyword>
<evidence type="ECO:0000256" key="4">
    <source>
        <dbReference type="ARBA" id="ARBA00022679"/>
    </source>
</evidence>
<evidence type="ECO:0000256" key="8">
    <source>
        <dbReference type="ARBA" id="ARBA00023034"/>
    </source>
</evidence>
<dbReference type="PANTHER" id="PTHR13713:SF92">
    <property type="entry name" value="CMP-N-ACETYLNEURAMINATE-BETA-1,4-GALACTOSIDE ALPHA-2,3-SIALYLTRANSFERASE-LIKE ISOFORM X1"/>
    <property type="match status" value="1"/>
</dbReference>
<feature type="transmembrane region" description="Helical" evidence="11">
    <location>
        <begin position="78"/>
        <end position="96"/>
    </location>
</feature>
<reference evidence="12" key="1">
    <citation type="submission" date="2021-01" db="EMBL/GenBank/DDBJ databases">
        <authorList>
            <person name="Corre E."/>
            <person name="Pelletier E."/>
            <person name="Niang G."/>
            <person name="Scheremetjew M."/>
            <person name="Finn R."/>
            <person name="Kale V."/>
            <person name="Holt S."/>
            <person name="Cochrane G."/>
            <person name="Meng A."/>
            <person name="Brown T."/>
            <person name="Cohen L."/>
        </authorList>
    </citation>
    <scope>NUCLEOTIDE SEQUENCE</scope>
    <source>
        <strain evidence="12">CCMP281</strain>
    </source>
</reference>
<dbReference type="PANTHER" id="PTHR13713">
    <property type="entry name" value="SIALYLTRANSFERASE"/>
    <property type="match status" value="1"/>
</dbReference>
<proteinExistence type="inferred from homology"/>
<dbReference type="EMBL" id="HBHX01071290">
    <property type="protein sequence ID" value="CAE0152344.1"/>
    <property type="molecule type" value="Transcribed_RNA"/>
</dbReference>
<evidence type="ECO:0000256" key="1">
    <source>
        <dbReference type="ARBA" id="ARBA00004323"/>
    </source>
</evidence>
<evidence type="ECO:0000256" key="3">
    <source>
        <dbReference type="ARBA" id="ARBA00022676"/>
    </source>
</evidence>
<keyword evidence="5 11" id="KW-0812">Transmembrane</keyword>
<protein>
    <submittedName>
        <fullName evidence="12">Uncharacterized protein</fullName>
    </submittedName>
</protein>